<keyword evidence="2" id="KW-1185">Reference proteome</keyword>
<reference evidence="1 2" key="1">
    <citation type="submission" date="2019-12" db="EMBL/GenBank/DDBJ databases">
        <title>Genomic-based taxomic classification of the family Erythrobacteraceae.</title>
        <authorList>
            <person name="Xu L."/>
        </authorList>
    </citation>
    <scope>NUCLEOTIDE SEQUENCE [LARGE SCALE GENOMIC DNA]</scope>
    <source>
        <strain evidence="1 2">S36</strain>
    </source>
</reference>
<sequence>MWVELEQFLATDADGKQYTVKAFQRQVIYHTRSGEPWTRKGRISHRLMDGRPIEIVEGESAPAFRIVDGGQVIRRV</sequence>
<evidence type="ECO:0000313" key="2">
    <source>
        <dbReference type="Proteomes" id="UP000469430"/>
    </source>
</evidence>
<dbReference type="RefSeq" id="WP_161392144.1">
    <property type="nucleotide sequence ID" value="NZ_JBHSCP010000002.1"/>
</dbReference>
<protein>
    <submittedName>
        <fullName evidence="1">Uncharacterized protein</fullName>
    </submittedName>
</protein>
<proteinExistence type="predicted"/>
<dbReference type="Proteomes" id="UP000469430">
    <property type="component" value="Unassembled WGS sequence"/>
</dbReference>
<dbReference type="AlphaFoldDB" id="A0A6I4TZ88"/>
<gene>
    <name evidence="1" type="ORF">GRI97_15725</name>
</gene>
<evidence type="ECO:0000313" key="1">
    <source>
        <dbReference type="EMBL" id="MXP00440.1"/>
    </source>
</evidence>
<accession>A0A6I4TZ88</accession>
<comment type="caution">
    <text evidence="1">The sequence shown here is derived from an EMBL/GenBank/DDBJ whole genome shotgun (WGS) entry which is preliminary data.</text>
</comment>
<dbReference type="OrthoDB" id="8907991at2"/>
<organism evidence="1 2">
    <name type="scientific">Croceibacterium xixiisoli</name>
    <dbReference type="NCBI Taxonomy" id="1476466"/>
    <lineage>
        <taxon>Bacteria</taxon>
        <taxon>Pseudomonadati</taxon>
        <taxon>Pseudomonadota</taxon>
        <taxon>Alphaproteobacteria</taxon>
        <taxon>Sphingomonadales</taxon>
        <taxon>Erythrobacteraceae</taxon>
        <taxon>Croceibacterium</taxon>
    </lineage>
</organism>
<dbReference type="EMBL" id="WTYJ01000003">
    <property type="protein sequence ID" value="MXP00440.1"/>
    <property type="molecule type" value="Genomic_DNA"/>
</dbReference>
<name>A0A6I4TZ88_9SPHN</name>